<dbReference type="EMBL" id="CAVMJV010000085">
    <property type="protein sequence ID" value="CAK5090974.1"/>
    <property type="molecule type" value="Genomic_DNA"/>
</dbReference>
<protein>
    <submittedName>
        <fullName evidence="1">Uncharacterized protein</fullName>
    </submittedName>
</protein>
<sequence>MFSPNPRPISREEMLSWELDIEREGFYNNRTYKCILVDRLVCVAIAKSMPVFEKLSITDKVL</sequence>
<name>A0ACB1AJL4_MELEN</name>
<evidence type="ECO:0000313" key="1">
    <source>
        <dbReference type="EMBL" id="CAK5090974.1"/>
    </source>
</evidence>
<keyword evidence="2" id="KW-1185">Reference proteome</keyword>
<reference evidence="1" key="1">
    <citation type="submission" date="2023-11" db="EMBL/GenBank/DDBJ databases">
        <authorList>
            <person name="Poullet M."/>
        </authorList>
    </citation>
    <scope>NUCLEOTIDE SEQUENCE</scope>
    <source>
        <strain evidence="1">E1834</strain>
    </source>
</reference>
<gene>
    <name evidence="1" type="ORF">MENTE1834_LOCUS38789</name>
</gene>
<organism evidence="1 2">
    <name type="scientific">Meloidogyne enterolobii</name>
    <name type="common">Root-knot nematode worm</name>
    <name type="synonym">Meloidogyne mayaguensis</name>
    <dbReference type="NCBI Taxonomy" id="390850"/>
    <lineage>
        <taxon>Eukaryota</taxon>
        <taxon>Metazoa</taxon>
        <taxon>Ecdysozoa</taxon>
        <taxon>Nematoda</taxon>
        <taxon>Chromadorea</taxon>
        <taxon>Rhabditida</taxon>
        <taxon>Tylenchina</taxon>
        <taxon>Tylenchomorpha</taxon>
        <taxon>Tylenchoidea</taxon>
        <taxon>Meloidogynidae</taxon>
        <taxon>Meloidogyninae</taxon>
        <taxon>Meloidogyne</taxon>
    </lineage>
</organism>
<accession>A0ACB1AJL4</accession>
<comment type="caution">
    <text evidence="1">The sequence shown here is derived from an EMBL/GenBank/DDBJ whole genome shotgun (WGS) entry which is preliminary data.</text>
</comment>
<dbReference type="Proteomes" id="UP001497535">
    <property type="component" value="Unassembled WGS sequence"/>
</dbReference>
<proteinExistence type="predicted"/>
<evidence type="ECO:0000313" key="2">
    <source>
        <dbReference type="Proteomes" id="UP001497535"/>
    </source>
</evidence>